<dbReference type="EMBL" id="UINC01018689">
    <property type="protein sequence ID" value="SVA78718.1"/>
    <property type="molecule type" value="Genomic_DNA"/>
</dbReference>
<sequence>MRAISRAINMTVFVAILTGRESAGSWAGRPTGISRTDPRSSGHSPKVEI</sequence>
<organism evidence="2">
    <name type="scientific">marine metagenome</name>
    <dbReference type="NCBI Taxonomy" id="408172"/>
    <lineage>
        <taxon>unclassified sequences</taxon>
        <taxon>metagenomes</taxon>
        <taxon>ecological metagenomes</taxon>
    </lineage>
</organism>
<reference evidence="2" key="1">
    <citation type="submission" date="2018-05" db="EMBL/GenBank/DDBJ databases">
        <authorList>
            <person name="Lanie J.A."/>
            <person name="Ng W.-L."/>
            <person name="Kazmierczak K.M."/>
            <person name="Andrzejewski T.M."/>
            <person name="Davidsen T.M."/>
            <person name="Wayne K.J."/>
            <person name="Tettelin H."/>
            <person name="Glass J.I."/>
            <person name="Rusch D."/>
            <person name="Podicherti R."/>
            <person name="Tsui H.-C.T."/>
            <person name="Winkler M.E."/>
        </authorList>
    </citation>
    <scope>NUCLEOTIDE SEQUENCE</scope>
</reference>
<name>A0A381YNW8_9ZZZZ</name>
<evidence type="ECO:0000313" key="2">
    <source>
        <dbReference type="EMBL" id="SVA78718.1"/>
    </source>
</evidence>
<dbReference type="AlphaFoldDB" id="A0A381YNW8"/>
<gene>
    <name evidence="2" type="ORF">METZ01_LOCUS131572</name>
</gene>
<protein>
    <submittedName>
        <fullName evidence="2">Uncharacterized protein</fullName>
    </submittedName>
</protein>
<proteinExistence type="predicted"/>
<feature type="compositionally biased region" description="Basic and acidic residues" evidence="1">
    <location>
        <begin position="36"/>
        <end position="49"/>
    </location>
</feature>
<feature type="region of interest" description="Disordered" evidence="1">
    <location>
        <begin position="23"/>
        <end position="49"/>
    </location>
</feature>
<accession>A0A381YNW8</accession>
<evidence type="ECO:0000256" key="1">
    <source>
        <dbReference type="SAM" id="MobiDB-lite"/>
    </source>
</evidence>